<proteinExistence type="predicted"/>
<dbReference type="Proteomes" id="UP000324091">
    <property type="component" value="Chromosome 17"/>
</dbReference>
<gene>
    <name evidence="1" type="ORF">D4764_17G0001740</name>
</gene>
<name>A0A5C6NVS6_9TELE</name>
<sequence length="140" mass="15142">MSLPQVVKGGVSMSSGVQAPTLGQGSRAQQILSTVAAGGIQFDPHVVALDDFRSAACVDSLRRFWNDCGAPPGAAVFISFTAFMDLRSSGTPPPPCLKAATMIWRMIFTRFRPLSLYPWSTYGQFWAPLSDRYVPNSGKP</sequence>
<accession>A0A5C6NVS6</accession>
<evidence type="ECO:0000313" key="1">
    <source>
        <dbReference type="EMBL" id="TWW70691.1"/>
    </source>
</evidence>
<keyword evidence="2" id="KW-1185">Reference proteome</keyword>
<dbReference type="AlphaFoldDB" id="A0A5C6NVS6"/>
<comment type="caution">
    <text evidence="1">The sequence shown here is derived from an EMBL/GenBank/DDBJ whole genome shotgun (WGS) entry which is preliminary data.</text>
</comment>
<organism evidence="1 2">
    <name type="scientific">Takifugu flavidus</name>
    <name type="common">sansaifugu</name>
    <dbReference type="NCBI Taxonomy" id="433684"/>
    <lineage>
        <taxon>Eukaryota</taxon>
        <taxon>Metazoa</taxon>
        <taxon>Chordata</taxon>
        <taxon>Craniata</taxon>
        <taxon>Vertebrata</taxon>
        <taxon>Euteleostomi</taxon>
        <taxon>Actinopterygii</taxon>
        <taxon>Neopterygii</taxon>
        <taxon>Teleostei</taxon>
        <taxon>Neoteleostei</taxon>
        <taxon>Acanthomorphata</taxon>
        <taxon>Eupercaria</taxon>
        <taxon>Tetraodontiformes</taxon>
        <taxon>Tetradontoidea</taxon>
        <taxon>Tetraodontidae</taxon>
        <taxon>Takifugu</taxon>
    </lineage>
</organism>
<dbReference type="EMBL" id="RHFK02000009">
    <property type="protein sequence ID" value="TWW70691.1"/>
    <property type="molecule type" value="Genomic_DNA"/>
</dbReference>
<evidence type="ECO:0000313" key="2">
    <source>
        <dbReference type="Proteomes" id="UP000324091"/>
    </source>
</evidence>
<protein>
    <submittedName>
        <fullName evidence="1">Uncharacterized protein</fullName>
    </submittedName>
</protein>
<reference evidence="1 2" key="1">
    <citation type="submission" date="2019-04" db="EMBL/GenBank/DDBJ databases">
        <title>Chromosome genome assembly for Takifugu flavidus.</title>
        <authorList>
            <person name="Xiao S."/>
        </authorList>
    </citation>
    <scope>NUCLEOTIDE SEQUENCE [LARGE SCALE GENOMIC DNA]</scope>
    <source>
        <strain evidence="1">HTHZ2018</strain>
        <tissue evidence="1">Muscle</tissue>
    </source>
</reference>